<reference evidence="1 2" key="1">
    <citation type="submission" date="2018-11" db="EMBL/GenBank/DDBJ databases">
        <title>The first complete genome of Serratia liquefaciens isolated from metalophyte plant revel distinctness adaptive mechanisms in an extreme habitat.</title>
        <authorList>
            <person name="Caneschi W.L."/>
            <person name="Sanchez A.B."/>
            <person name="Felestrino E.B."/>
            <person name="Assis R.A.B."/>
            <person name="Lemes C.G.C."/>
            <person name="Cordeiro I.F."/>
            <person name="Fonseca N.P."/>
            <person name="Villa M."/>
            <person name="Vieira I.T."/>
            <person name="Moraes L.A."/>
            <person name="Kamino L.H.Y."/>
            <person name="do Carmo F."/>
            <person name="Garcia C.M."/>
            <person name="Almeida N.F."/>
            <person name="Silva R.S."/>
            <person name="Ferro J.A."/>
            <person name="Ferro M.I.T."/>
            <person name="Varani A.M."/>
            <person name="Ferreira R.M."/>
            <person name="dos Santos V.L."/>
            <person name="Silva U.C."/>
            <person name="Setubal J.C."/>
            <person name="Moreira L.M."/>
        </authorList>
    </citation>
    <scope>NUCLEOTIDE SEQUENCE [LARGE SCALE GENOMIC DNA]</scope>
    <source>
        <strain evidence="1 2">FG3</strain>
    </source>
</reference>
<evidence type="ECO:0000313" key="1">
    <source>
        <dbReference type="EMBL" id="QDL32653.1"/>
    </source>
</evidence>
<gene>
    <name evidence="1" type="ORF">EGO53_12995</name>
</gene>
<sequence>MINKKRPNTIPIFGLGKWLLGESRALKVGILCKACSAVHFKSSLPRYFCQPAARPVIVSLRN</sequence>
<evidence type="ECO:0000313" key="2">
    <source>
        <dbReference type="Proteomes" id="UP000317572"/>
    </source>
</evidence>
<proteinExistence type="predicted"/>
<name>A0A515CWZ4_SERLI</name>
<dbReference type="Proteomes" id="UP000317572">
    <property type="component" value="Chromosome"/>
</dbReference>
<protein>
    <submittedName>
        <fullName evidence="1">Uncharacterized protein</fullName>
    </submittedName>
</protein>
<dbReference type="EMBL" id="CP033893">
    <property type="protein sequence ID" value="QDL32653.1"/>
    <property type="molecule type" value="Genomic_DNA"/>
</dbReference>
<dbReference type="AlphaFoldDB" id="A0A515CWZ4"/>
<organism evidence="1 2">
    <name type="scientific">Serratia liquefaciens</name>
    <dbReference type="NCBI Taxonomy" id="614"/>
    <lineage>
        <taxon>Bacteria</taxon>
        <taxon>Pseudomonadati</taxon>
        <taxon>Pseudomonadota</taxon>
        <taxon>Gammaproteobacteria</taxon>
        <taxon>Enterobacterales</taxon>
        <taxon>Yersiniaceae</taxon>
        <taxon>Serratia</taxon>
    </lineage>
</organism>
<accession>A0A515CWZ4</accession>